<dbReference type="PROSITE" id="PS50016">
    <property type="entry name" value="ZF_PHD_2"/>
    <property type="match status" value="1"/>
</dbReference>
<feature type="compositionally biased region" description="Basic residues" evidence="5">
    <location>
        <begin position="10"/>
        <end position="22"/>
    </location>
</feature>
<name>A0A815RTK9_9BILA</name>
<dbReference type="Pfam" id="PF00628">
    <property type="entry name" value="PHD"/>
    <property type="match status" value="1"/>
</dbReference>
<organism evidence="7 10">
    <name type="scientific">Adineta steineri</name>
    <dbReference type="NCBI Taxonomy" id="433720"/>
    <lineage>
        <taxon>Eukaryota</taxon>
        <taxon>Metazoa</taxon>
        <taxon>Spiralia</taxon>
        <taxon>Gnathifera</taxon>
        <taxon>Rotifera</taxon>
        <taxon>Eurotatoria</taxon>
        <taxon>Bdelloidea</taxon>
        <taxon>Adinetida</taxon>
        <taxon>Adinetidae</taxon>
        <taxon>Adineta</taxon>
    </lineage>
</organism>
<feature type="region of interest" description="Disordered" evidence="5">
    <location>
        <begin position="166"/>
        <end position="205"/>
    </location>
</feature>
<dbReference type="GO" id="GO:0005669">
    <property type="term" value="C:transcription factor TFIID complex"/>
    <property type="evidence" value="ECO:0007669"/>
    <property type="project" value="TreeGrafter"/>
</dbReference>
<dbReference type="AlphaFoldDB" id="A0A815RTK9"/>
<evidence type="ECO:0000313" key="10">
    <source>
        <dbReference type="Proteomes" id="UP000663877"/>
    </source>
</evidence>
<dbReference type="InterPro" id="IPR019786">
    <property type="entry name" value="Zinc_finger_PHD-type_CS"/>
</dbReference>
<feature type="region of interest" description="Disordered" evidence="5">
    <location>
        <begin position="1"/>
        <end position="59"/>
    </location>
</feature>
<protein>
    <recommendedName>
        <fullName evidence="6">PHD-type domain-containing protein</fullName>
    </recommendedName>
</protein>
<keyword evidence="1" id="KW-0479">Metal-binding</keyword>
<keyword evidence="9" id="KW-1185">Reference proteome</keyword>
<evidence type="ECO:0000256" key="5">
    <source>
        <dbReference type="SAM" id="MobiDB-lite"/>
    </source>
</evidence>
<dbReference type="Proteomes" id="UP000663832">
    <property type="component" value="Unassembled WGS sequence"/>
</dbReference>
<dbReference type="Gene3D" id="3.30.40.10">
    <property type="entry name" value="Zinc/RING finger domain, C3HC4 (zinc finger)"/>
    <property type="match status" value="1"/>
</dbReference>
<dbReference type="OrthoDB" id="436852at2759"/>
<evidence type="ECO:0000256" key="3">
    <source>
        <dbReference type="ARBA" id="ARBA00022833"/>
    </source>
</evidence>
<dbReference type="InterPro" id="IPR019787">
    <property type="entry name" value="Znf_PHD-finger"/>
</dbReference>
<comment type="caution">
    <text evidence="7">The sequence shown here is derived from an EMBL/GenBank/DDBJ whole genome shotgun (WGS) entry which is preliminary data.</text>
</comment>
<dbReference type="GO" id="GO:0045944">
    <property type="term" value="P:positive regulation of transcription by RNA polymerase II"/>
    <property type="evidence" value="ECO:0007669"/>
    <property type="project" value="TreeGrafter"/>
</dbReference>
<dbReference type="InterPro" id="IPR011011">
    <property type="entry name" value="Znf_FYVE_PHD"/>
</dbReference>
<dbReference type="InterPro" id="IPR013083">
    <property type="entry name" value="Znf_RING/FYVE/PHD"/>
</dbReference>
<dbReference type="EMBL" id="CAJNOM010002888">
    <property type="protein sequence ID" value="CAF1638906.1"/>
    <property type="molecule type" value="Genomic_DNA"/>
</dbReference>
<dbReference type="SUPFAM" id="SSF57903">
    <property type="entry name" value="FYVE/PHD zinc finger"/>
    <property type="match status" value="1"/>
</dbReference>
<evidence type="ECO:0000259" key="6">
    <source>
        <dbReference type="PROSITE" id="PS50016"/>
    </source>
</evidence>
<dbReference type="PANTHER" id="PTHR46452">
    <property type="entry name" value="TRANSCRIPTION INITIATION FACTOR TFIID SUBUNIT 3"/>
    <property type="match status" value="1"/>
</dbReference>
<dbReference type="EMBL" id="CAJNOI010002568">
    <property type="protein sequence ID" value="CAF1482310.1"/>
    <property type="molecule type" value="Genomic_DNA"/>
</dbReference>
<feature type="non-terminal residue" evidence="7">
    <location>
        <position position="205"/>
    </location>
</feature>
<evidence type="ECO:0000256" key="2">
    <source>
        <dbReference type="ARBA" id="ARBA00022771"/>
    </source>
</evidence>
<keyword evidence="3" id="KW-0862">Zinc</keyword>
<evidence type="ECO:0000313" key="7">
    <source>
        <dbReference type="EMBL" id="CAF1482310.1"/>
    </source>
</evidence>
<feature type="domain" description="PHD-type" evidence="6">
    <location>
        <begin position="115"/>
        <end position="166"/>
    </location>
</feature>
<evidence type="ECO:0000313" key="8">
    <source>
        <dbReference type="EMBL" id="CAF1638906.1"/>
    </source>
</evidence>
<dbReference type="PROSITE" id="PS01359">
    <property type="entry name" value="ZF_PHD_1"/>
    <property type="match status" value="1"/>
</dbReference>
<dbReference type="PANTHER" id="PTHR46452:SF1">
    <property type="entry name" value="TRANSCRIPTION INITIATION FACTOR TFIID SUBUNIT 3"/>
    <property type="match status" value="1"/>
</dbReference>
<dbReference type="GO" id="GO:0002039">
    <property type="term" value="F:p53 binding"/>
    <property type="evidence" value="ECO:0007669"/>
    <property type="project" value="TreeGrafter"/>
</dbReference>
<keyword evidence="2 4" id="KW-0863">Zinc-finger</keyword>
<proteinExistence type="predicted"/>
<sequence length="205" mass="23022">PIISTINPTPHRRKSGKVKRVPQKNEVNSTSDISLHEDNTVSIDDLPLGERTSPNKPIVNNIETNLSQPILSTPVKKKSSNPAVKKKSNNKRANNIVGVAVIEERRINHDSQEKIWICPSCNRPDNGQEAMIACDLCDDWYHWECVGIVKEPPESIPWFCPKCHRSNSSTASAQGIKPSASSKAKRKRASALYQQQQQQQQHHHQ</sequence>
<dbReference type="GO" id="GO:0008270">
    <property type="term" value="F:zinc ion binding"/>
    <property type="evidence" value="ECO:0007669"/>
    <property type="project" value="UniProtKB-KW"/>
</dbReference>
<dbReference type="InterPro" id="IPR001965">
    <property type="entry name" value="Znf_PHD"/>
</dbReference>
<reference evidence="7" key="1">
    <citation type="submission" date="2021-02" db="EMBL/GenBank/DDBJ databases">
        <authorList>
            <person name="Nowell W R."/>
        </authorList>
    </citation>
    <scope>NUCLEOTIDE SEQUENCE</scope>
</reference>
<gene>
    <name evidence="7" type="ORF">BJG266_LOCUS42136</name>
    <name evidence="8" type="ORF">QVE165_LOCUS59002</name>
</gene>
<feature type="compositionally biased region" description="Low complexity" evidence="5">
    <location>
        <begin position="190"/>
        <end position="205"/>
    </location>
</feature>
<evidence type="ECO:0000256" key="4">
    <source>
        <dbReference type="PROSITE-ProRule" id="PRU00146"/>
    </source>
</evidence>
<dbReference type="CDD" id="cd15522">
    <property type="entry name" value="PHD_TAF3"/>
    <property type="match status" value="1"/>
</dbReference>
<evidence type="ECO:0000256" key="1">
    <source>
        <dbReference type="ARBA" id="ARBA00022723"/>
    </source>
</evidence>
<accession>A0A815RTK9</accession>
<dbReference type="Proteomes" id="UP000663877">
    <property type="component" value="Unassembled WGS sequence"/>
</dbReference>
<dbReference type="SMART" id="SM00249">
    <property type="entry name" value="PHD"/>
    <property type="match status" value="1"/>
</dbReference>
<evidence type="ECO:0000313" key="9">
    <source>
        <dbReference type="Proteomes" id="UP000663832"/>
    </source>
</evidence>